<dbReference type="Gene3D" id="1.25.40.20">
    <property type="entry name" value="Ankyrin repeat-containing domain"/>
    <property type="match status" value="1"/>
</dbReference>
<dbReference type="SUPFAM" id="SSF48403">
    <property type="entry name" value="Ankyrin repeat"/>
    <property type="match status" value="1"/>
</dbReference>
<evidence type="ECO:0000256" key="1">
    <source>
        <dbReference type="SAM" id="MobiDB-lite"/>
    </source>
</evidence>
<gene>
    <name evidence="2" type="ORF">Sste5346_009075</name>
</gene>
<sequence>MENKALRRALADAGKSLPQKEGMVEQTLTEVEDGVGEGERSGDAATAIARWIVDEWPMLAFANLNSEKHAAEHTVQEQAQDRARSGTPFHRAAETGNYEIIEVMLNNARAIYDHPPALQLDPPRPEGTTLLDLVLSEDPESNSGETALILALRASNTPLETLDKLLCVTSTKTPLDDFAFLEAVNQGFDRAVETYLVHGLQLDAKAFNKYITMAFENLDIPLKNWSSGRSVRSTRFCWLNVVKSLISRAATPDMFTEKVVEDIIQKNLLSVWNVKCPGVPDDKIISLLLHMAVLYERHDFVERFVEAYPRSLKAQEKVPKDSNQNEKYPLWYNNHKWDPDAKTFDLRPPLADGDRGSERAKIRIVIVTKMIHLLGIDLLPDILHQSHEPFDDLCFDMSRFNASAFVVSDFIGSLIHQDKIERRQMLKYENTLK</sequence>
<reference evidence="2 3" key="1">
    <citation type="journal article" date="2024" name="IMA Fungus">
        <title>IMA Genome - F19 : A genome assembly and annotation guide to empower mycologists, including annotated draft genome sequences of Ceratocystis pirilliformis, Diaporthe australafricana, Fusarium ophioides, Paecilomyces lecythidis, and Sporothrix stenoceras.</title>
        <authorList>
            <person name="Aylward J."/>
            <person name="Wilson A.M."/>
            <person name="Visagie C.M."/>
            <person name="Spraker J."/>
            <person name="Barnes I."/>
            <person name="Buitendag C."/>
            <person name="Ceriani C."/>
            <person name="Del Mar Angel L."/>
            <person name="du Plessis D."/>
            <person name="Fuchs T."/>
            <person name="Gasser K."/>
            <person name="Kramer D."/>
            <person name="Li W."/>
            <person name="Munsamy K."/>
            <person name="Piso A."/>
            <person name="Price J.L."/>
            <person name="Sonnekus B."/>
            <person name="Thomas C."/>
            <person name="van der Nest A."/>
            <person name="van Dijk A."/>
            <person name="van Heerden A."/>
            <person name="van Vuuren N."/>
            <person name="Yilmaz N."/>
            <person name="Duong T.A."/>
            <person name="van der Merwe N.A."/>
            <person name="Wingfield M.J."/>
            <person name="Wingfield B.D."/>
        </authorList>
    </citation>
    <scope>NUCLEOTIDE SEQUENCE [LARGE SCALE GENOMIC DNA]</scope>
    <source>
        <strain evidence="2 3">CMW 5346</strain>
    </source>
</reference>
<evidence type="ECO:0000313" key="2">
    <source>
        <dbReference type="EMBL" id="KAL1889129.1"/>
    </source>
</evidence>
<proteinExistence type="predicted"/>
<keyword evidence="3" id="KW-1185">Reference proteome</keyword>
<organism evidence="2 3">
    <name type="scientific">Sporothrix stenoceras</name>
    <dbReference type="NCBI Taxonomy" id="5173"/>
    <lineage>
        <taxon>Eukaryota</taxon>
        <taxon>Fungi</taxon>
        <taxon>Dikarya</taxon>
        <taxon>Ascomycota</taxon>
        <taxon>Pezizomycotina</taxon>
        <taxon>Sordariomycetes</taxon>
        <taxon>Sordariomycetidae</taxon>
        <taxon>Ophiostomatales</taxon>
        <taxon>Ophiostomataceae</taxon>
        <taxon>Sporothrix</taxon>
    </lineage>
</organism>
<comment type="caution">
    <text evidence="2">The sequence shown here is derived from an EMBL/GenBank/DDBJ whole genome shotgun (WGS) entry which is preliminary data.</text>
</comment>
<dbReference type="InterPro" id="IPR036770">
    <property type="entry name" value="Ankyrin_rpt-contain_sf"/>
</dbReference>
<name>A0ABR3YNZ5_9PEZI</name>
<accession>A0ABR3YNZ5</accession>
<evidence type="ECO:0000313" key="3">
    <source>
        <dbReference type="Proteomes" id="UP001583186"/>
    </source>
</evidence>
<feature type="region of interest" description="Disordered" evidence="1">
    <location>
        <begin position="1"/>
        <end position="22"/>
    </location>
</feature>
<dbReference type="Proteomes" id="UP001583186">
    <property type="component" value="Unassembled WGS sequence"/>
</dbReference>
<evidence type="ECO:0008006" key="4">
    <source>
        <dbReference type="Google" id="ProtNLM"/>
    </source>
</evidence>
<dbReference type="EMBL" id="JAWCUI010000079">
    <property type="protein sequence ID" value="KAL1889129.1"/>
    <property type="molecule type" value="Genomic_DNA"/>
</dbReference>
<protein>
    <recommendedName>
        <fullName evidence="4">Ankyrin repeat protein</fullName>
    </recommendedName>
</protein>